<keyword evidence="1" id="KW-0808">Transferase</keyword>
<evidence type="ECO:0000259" key="4">
    <source>
        <dbReference type="PROSITE" id="PS50305"/>
    </source>
</evidence>
<dbReference type="InterPro" id="IPR029035">
    <property type="entry name" value="DHS-like_NAD/FAD-binding_dom"/>
</dbReference>
<dbReference type="GO" id="GO:0005829">
    <property type="term" value="C:cytosol"/>
    <property type="evidence" value="ECO:0000318"/>
    <property type="project" value="GO_Central"/>
</dbReference>
<keyword evidence="3" id="KW-0479">Metal-binding</keyword>
<feature type="binding site" evidence="3">
    <location>
        <position position="182"/>
    </location>
    <ligand>
        <name>Zn(2+)</name>
        <dbReference type="ChEBI" id="CHEBI:29105"/>
    </ligand>
</feature>
<dbReference type="GO" id="GO:0017136">
    <property type="term" value="F:histone deacetylase activity, NAD-dependent"/>
    <property type="evidence" value="ECO:0000318"/>
    <property type="project" value="GO_Central"/>
</dbReference>
<keyword evidence="2" id="KW-0520">NAD</keyword>
<dbReference type="PANTHER" id="PTHR11085">
    <property type="entry name" value="NAD-DEPENDENT PROTEIN DEACYLASE SIRTUIN-5, MITOCHONDRIAL-RELATED"/>
    <property type="match status" value="1"/>
</dbReference>
<dbReference type="InterPro" id="IPR026590">
    <property type="entry name" value="Ssirtuin_cat_dom"/>
</dbReference>
<dbReference type="InterPro" id="IPR026591">
    <property type="entry name" value="Sirtuin_cat_small_dom_sf"/>
</dbReference>
<dbReference type="InterPro" id="IPR003000">
    <property type="entry name" value="Sirtuin"/>
</dbReference>
<dbReference type="GO" id="GO:0005739">
    <property type="term" value="C:mitochondrion"/>
    <property type="evidence" value="ECO:0000318"/>
    <property type="project" value="GO_Central"/>
</dbReference>
<dbReference type="InParanoid" id="A2DZ01"/>
<organism evidence="5 6">
    <name type="scientific">Trichomonas vaginalis (strain ATCC PRA-98 / G3)</name>
    <dbReference type="NCBI Taxonomy" id="412133"/>
    <lineage>
        <taxon>Eukaryota</taxon>
        <taxon>Metamonada</taxon>
        <taxon>Parabasalia</taxon>
        <taxon>Trichomonadida</taxon>
        <taxon>Trichomonadidae</taxon>
        <taxon>Trichomonas</taxon>
    </lineage>
</organism>
<dbReference type="PROSITE" id="PS50305">
    <property type="entry name" value="SIRTUIN"/>
    <property type="match status" value="1"/>
</dbReference>
<dbReference type="VEuPathDB" id="TrichDB:TVAGG3_0869020"/>
<dbReference type="eggNOG" id="KOG2682">
    <property type="taxonomic scope" value="Eukaryota"/>
</dbReference>
<reference evidence="5" key="2">
    <citation type="journal article" date="2007" name="Science">
        <title>Draft genome sequence of the sexually transmitted pathogen Trichomonas vaginalis.</title>
        <authorList>
            <person name="Carlton J.M."/>
            <person name="Hirt R.P."/>
            <person name="Silva J.C."/>
            <person name="Delcher A.L."/>
            <person name="Schatz M."/>
            <person name="Zhao Q."/>
            <person name="Wortman J.R."/>
            <person name="Bidwell S.L."/>
            <person name="Alsmark U.C.M."/>
            <person name="Besteiro S."/>
            <person name="Sicheritz-Ponten T."/>
            <person name="Noel C.J."/>
            <person name="Dacks J.B."/>
            <person name="Foster P.G."/>
            <person name="Simillion C."/>
            <person name="Van de Peer Y."/>
            <person name="Miranda-Saavedra D."/>
            <person name="Barton G.J."/>
            <person name="Westrop G.D."/>
            <person name="Mueller S."/>
            <person name="Dessi D."/>
            <person name="Fiori P.L."/>
            <person name="Ren Q."/>
            <person name="Paulsen I."/>
            <person name="Zhang H."/>
            <person name="Bastida-Corcuera F.D."/>
            <person name="Simoes-Barbosa A."/>
            <person name="Brown M.T."/>
            <person name="Hayes R.D."/>
            <person name="Mukherjee M."/>
            <person name="Okumura C.Y."/>
            <person name="Schneider R."/>
            <person name="Smith A.J."/>
            <person name="Vanacova S."/>
            <person name="Villalvazo M."/>
            <person name="Haas B.J."/>
            <person name="Pertea M."/>
            <person name="Feldblyum T.V."/>
            <person name="Utterback T.R."/>
            <person name="Shu C.L."/>
            <person name="Osoegawa K."/>
            <person name="de Jong P.J."/>
            <person name="Hrdy I."/>
            <person name="Horvathova L."/>
            <person name="Zubacova Z."/>
            <person name="Dolezal P."/>
            <person name="Malik S.B."/>
            <person name="Logsdon J.M. Jr."/>
            <person name="Henze K."/>
            <person name="Gupta A."/>
            <person name="Wang C.C."/>
            <person name="Dunne R.L."/>
            <person name="Upcroft J.A."/>
            <person name="Upcroft P."/>
            <person name="White O."/>
            <person name="Salzberg S.L."/>
            <person name="Tang P."/>
            <person name="Chiu C.-H."/>
            <person name="Lee Y.-S."/>
            <person name="Embley T.M."/>
            <person name="Coombs G.H."/>
            <person name="Mottram J.C."/>
            <person name="Tachezy J."/>
            <person name="Fraser-Liggett C.M."/>
            <person name="Johnson P.J."/>
        </authorList>
    </citation>
    <scope>NUCLEOTIDE SEQUENCE [LARGE SCALE GENOMIC DNA]</scope>
    <source>
        <strain evidence="5">G3</strain>
    </source>
</reference>
<dbReference type="Gene3D" id="3.30.1600.10">
    <property type="entry name" value="SIR2/SIRT2 'Small Domain"/>
    <property type="match status" value="1"/>
</dbReference>
<dbReference type="OMA" id="DTIPRHI"/>
<dbReference type="GO" id="GO:0036055">
    <property type="term" value="F:protein-succinyllysine desuccinylase activity"/>
    <property type="evidence" value="ECO:0000318"/>
    <property type="project" value="GO_Central"/>
</dbReference>
<dbReference type="RefSeq" id="XP_001326635.1">
    <property type="nucleotide sequence ID" value="XM_001326600.1"/>
</dbReference>
<sequence>MGILFSDLTDVTIKETDIGDGPVLQNNIETVINLIKNNKGKTCVITGAGISAPQLPTFRSRDNSGLWDVLKAPDLSKSVFYQNPLPSWRLAANIRNLQLNKTLKHTLAHNVLHQMVIDGYVSDLLTQNCDSLHSYDDEYDEKVVELHGAATDYGVCEKCHELRNVDVLEILHTDTSPVCNVCGSVLKPQVAFFEDTIPRHIRDAAYNALSSCDLLLVVGTYCAVDPVLSFVRNAKRNGTILVEINPAESNGSQFMDVSIRYSANDAFKLIAENLYPGQSFE</sequence>
<dbReference type="GO" id="GO:0005634">
    <property type="term" value="C:nucleus"/>
    <property type="evidence" value="ECO:0000318"/>
    <property type="project" value="GO_Central"/>
</dbReference>
<dbReference type="GO" id="GO:0070403">
    <property type="term" value="F:NAD+ binding"/>
    <property type="evidence" value="ECO:0007669"/>
    <property type="project" value="InterPro"/>
</dbReference>
<dbReference type="EMBL" id="DS113271">
    <property type="protein sequence ID" value="EAY14412.1"/>
    <property type="molecule type" value="Genomic_DNA"/>
</dbReference>
<dbReference type="OrthoDB" id="424302at2759"/>
<keyword evidence="6" id="KW-1185">Reference proteome</keyword>
<dbReference type="SUPFAM" id="SSF52467">
    <property type="entry name" value="DHS-like NAD/FAD-binding domain"/>
    <property type="match status" value="1"/>
</dbReference>
<dbReference type="SMR" id="A2DZ01"/>
<feature type="binding site" evidence="3">
    <location>
        <position position="159"/>
    </location>
    <ligand>
        <name>Zn(2+)</name>
        <dbReference type="ChEBI" id="CHEBI:29105"/>
    </ligand>
</feature>
<dbReference type="GO" id="GO:0061697">
    <property type="term" value="F:protein-glutaryllysine deglutarylase activity"/>
    <property type="evidence" value="ECO:0000318"/>
    <property type="project" value="GO_Central"/>
</dbReference>
<dbReference type="STRING" id="5722.A2DZ01"/>
<dbReference type="AlphaFoldDB" id="A2DZ01"/>
<reference evidence="5" key="1">
    <citation type="submission" date="2006-10" db="EMBL/GenBank/DDBJ databases">
        <authorList>
            <person name="Amadeo P."/>
            <person name="Zhao Q."/>
            <person name="Wortman J."/>
            <person name="Fraser-Liggett C."/>
            <person name="Carlton J."/>
        </authorList>
    </citation>
    <scope>NUCLEOTIDE SEQUENCE</scope>
    <source>
        <strain evidence="5">G3</strain>
    </source>
</reference>
<name>A2DZ01_TRIV3</name>
<feature type="active site" description="Proton acceptor" evidence="3">
    <location>
        <position position="147"/>
    </location>
</feature>
<protein>
    <submittedName>
        <fullName evidence="5">Transcriptional regulator, Sir2 family protein</fullName>
    </submittedName>
</protein>
<evidence type="ECO:0000256" key="2">
    <source>
        <dbReference type="ARBA" id="ARBA00023027"/>
    </source>
</evidence>
<dbReference type="KEGG" id="tva:4772400"/>
<evidence type="ECO:0000256" key="1">
    <source>
        <dbReference type="ARBA" id="ARBA00022679"/>
    </source>
</evidence>
<dbReference type="Gene3D" id="3.40.50.1220">
    <property type="entry name" value="TPP-binding domain"/>
    <property type="match status" value="1"/>
</dbReference>
<accession>A2DZ01</accession>
<feature type="binding site" evidence="3">
    <location>
        <position position="156"/>
    </location>
    <ligand>
        <name>Zn(2+)</name>
        <dbReference type="ChEBI" id="CHEBI:29105"/>
    </ligand>
</feature>
<dbReference type="PANTHER" id="PTHR11085:SF10">
    <property type="entry name" value="NAD-DEPENDENT PROTEIN DEACYLASE SIRTUIN-5, MITOCHONDRIAL-RELATED"/>
    <property type="match status" value="1"/>
</dbReference>
<keyword evidence="3" id="KW-0862">Zinc</keyword>
<evidence type="ECO:0000256" key="3">
    <source>
        <dbReference type="PROSITE-ProRule" id="PRU00236"/>
    </source>
</evidence>
<feature type="domain" description="Deacetylase sirtuin-type" evidence="4">
    <location>
        <begin position="21"/>
        <end position="277"/>
    </location>
</feature>
<dbReference type="InterPro" id="IPR050134">
    <property type="entry name" value="NAD-dep_sirtuin_deacylases"/>
</dbReference>
<proteinExistence type="predicted"/>
<dbReference type="Pfam" id="PF02146">
    <property type="entry name" value="SIR2"/>
    <property type="match status" value="1"/>
</dbReference>
<evidence type="ECO:0000313" key="5">
    <source>
        <dbReference type="EMBL" id="EAY14412.1"/>
    </source>
</evidence>
<dbReference type="VEuPathDB" id="TrichDB:TVAG_256040"/>
<dbReference type="GO" id="GO:0046872">
    <property type="term" value="F:metal ion binding"/>
    <property type="evidence" value="ECO:0007669"/>
    <property type="project" value="UniProtKB-KW"/>
</dbReference>
<dbReference type="GO" id="GO:0036054">
    <property type="term" value="F:protein-malonyllysine demalonylase activity"/>
    <property type="evidence" value="ECO:0000318"/>
    <property type="project" value="GO_Central"/>
</dbReference>
<dbReference type="Proteomes" id="UP000001542">
    <property type="component" value="Unassembled WGS sequence"/>
</dbReference>
<feature type="binding site" evidence="3">
    <location>
        <position position="179"/>
    </location>
    <ligand>
        <name>Zn(2+)</name>
        <dbReference type="ChEBI" id="CHEBI:29105"/>
    </ligand>
</feature>
<gene>
    <name evidence="5" type="ORF">TVAG_256040</name>
</gene>
<evidence type="ECO:0000313" key="6">
    <source>
        <dbReference type="Proteomes" id="UP000001542"/>
    </source>
</evidence>